<dbReference type="InterPro" id="IPR042099">
    <property type="entry name" value="ANL_N_sf"/>
</dbReference>
<gene>
    <name evidence="1" type="ORF">AS033_05505</name>
</gene>
<reference evidence="1 2" key="1">
    <citation type="journal article" date="2015" name="Int. J. Syst. Evol. Microbiol.">
        <title>Exiguobacterium enclense sp. nov., isolated from sediment.</title>
        <authorList>
            <person name="Dastager S.G."/>
            <person name="Mawlankar R."/>
            <person name="Sonalkar V.V."/>
            <person name="Thorat M.N."/>
            <person name="Mual P."/>
            <person name="Verma A."/>
            <person name="Krishnamurthi S."/>
            <person name="Tang S.K."/>
            <person name="Li W.J."/>
        </authorList>
    </citation>
    <scope>NUCLEOTIDE SEQUENCE [LARGE SCALE GENOMIC DNA]</scope>
    <source>
        <strain evidence="1 2">NIO-1109</strain>
    </source>
</reference>
<dbReference type="EMBL" id="LNQL01000001">
    <property type="protein sequence ID" value="KSU50835.1"/>
    <property type="molecule type" value="Genomic_DNA"/>
</dbReference>
<dbReference type="AlphaFoldDB" id="A0A0V8GKK6"/>
<dbReference type="Gene3D" id="3.40.50.12780">
    <property type="entry name" value="N-terminal domain of ligase-like"/>
    <property type="match status" value="1"/>
</dbReference>
<proteinExistence type="predicted"/>
<sequence length="449" mass="51751">MQLKESIYFHSPIFIQNLLTTLQGRRLFHERYGPAYQQRLQELKQKLGRPHDVRAEQLHRLNDFLSFCQTHSPYYQELFSTIALELPLKSIDELKQIPPLTKEILRQQNEDVHAHVHAPILGKTGGTTGKSIQVHYTKEDMQIRMAHLDFFKWTHGVDQGMRRASFTGQTLASPQQKAPVYWRTNKVINQMLFSIKNINPKTAAAYIEQLNRFQPESIDGLPSGMIEVARYAKKYGMTCTFRPKAIFPTAEMMTAEERTLVEEVFHAPIYDQYASSEGAPIVAECPYGKKHLHYEMGIIERDEDGEILVTSFDTHGTPLVRYRVGDRMTLSQETCPCGHQGPIIASIDGRGRSFIQLRNGHRVFEGELAGIVRAFPNCIERVQYIQETRDEIVLLYVPDERCFEKEHEKKLFFVLDRLFDGQLNVVMRAVPEIPKEISGKTLLIKQQYA</sequence>
<dbReference type="SUPFAM" id="SSF56801">
    <property type="entry name" value="Acetyl-CoA synthetase-like"/>
    <property type="match status" value="1"/>
</dbReference>
<organism evidence="1 2">
    <name type="scientific">Exiguobacterium indicum</name>
    <dbReference type="NCBI Taxonomy" id="296995"/>
    <lineage>
        <taxon>Bacteria</taxon>
        <taxon>Bacillati</taxon>
        <taxon>Bacillota</taxon>
        <taxon>Bacilli</taxon>
        <taxon>Bacillales</taxon>
        <taxon>Bacillales Family XII. Incertae Sedis</taxon>
        <taxon>Exiguobacterium</taxon>
    </lineage>
</organism>
<dbReference type="Proteomes" id="UP000053797">
    <property type="component" value="Unassembled WGS sequence"/>
</dbReference>
<dbReference type="PANTHER" id="PTHR36932:SF1">
    <property type="entry name" value="CAPSULAR POLYSACCHARIDE BIOSYNTHESIS PROTEIN"/>
    <property type="match status" value="1"/>
</dbReference>
<evidence type="ECO:0000313" key="2">
    <source>
        <dbReference type="Proteomes" id="UP000053797"/>
    </source>
</evidence>
<evidence type="ECO:0000313" key="1">
    <source>
        <dbReference type="EMBL" id="KSU50835.1"/>
    </source>
</evidence>
<dbReference type="RefSeq" id="WP_023468514.1">
    <property type="nucleotide sequence ID" value="NZ_FMYN01000001.1"/>
</dbReference>
<dbReference type="OrthoDB" id="580775at2"/>
<comment type="caution">
    <text evidence="1">The sequence shown here is derived from an EMBL/GenBank/DDBJ whole genome shotgun (WGS) entry which is preliminary data.</text>
</comment>
<accession>A0A0V8GKK6</accession>
<dbReference type="PANTHER" id="PTHR36932">
    <property type="entry name" value="CAPSULAR POLYSACCHARIDE BIOSYNTHESIS PROTEIN"/>
    <property type="match status" value="1"/>
</dbReference>
<dbReference type="InterPro" id="IPR053158">
    <property type="entry name" value="CapK_Type1_Caps_Biosynth"/>
</dbReference>
<name>A0A0V8GKK6_9BACL</name>
<protein>
    <submittedName>
        <fullName evidence="1">CoF synthetase</fullName>
    </submittedName>
</protein>